<name>A0ABP1NUJ4_XYLVO</name>
<comment type="caution">
    <text evidence="1">The sequence shown here is derived from an EMBL/GenBank/DDBJ whole genome shotgun (WGS) entry which is preliminary data.</text>
</comment>
<dbReference type="Proteomes" id="UP001642520">
    <property type="component" value="Unassembled WGS sequence"/>
</dbReference>
<dbReference type="EMBL" id="CAXAJV020001293">
    <property type="protein sequence ID" value="CAL7944720.1"/>
    <property type="molecule type" value="Genomic_DNA"/>
</dbReference>
<proteinExistence type="predicted"/>
<sequence>MMENMEGCSKPKMWCAKEDYKPRDGDGISMSTTSGSSNCGSREIEAVVYRGTRVKQQGELFILEPSSMIVVESKHPR</sequence>
<accession>A0ABP1NUJ4</accession>
<gene>
    <name evidence="1" type="ORF">XYLVIOL_LOCUS6809</name>
</gene>
<reference evidence="1 2" key="1">
    <citation type="submission" date="2024-08" db="EMBL/GenBank/DDBJ databases">
        <authorList>
            <person name="Will J Nash"/>
            <person name="Angela Man"/>
            <person name="Seanna McTaggart"/>
            <person name="Kendall Baker"/>
            <person name="Tom Barker"/>
            <person name="Leah Catchpole"/>
            <person name="Alex Durrant"/>
            <person name="Karim Gharbi"/>
            <person name="Naomi Irish"/>
            <person name="Gemy Kaithakottil"/>
            <person name="Debby Ku"/>
            <person name="Aaliyah Providence"/>
            <person name="Felix Shaw"/>
            <person name="David Swarbreck"/>
            <person name="Chris Watkins"/>
            <person name="Ann M. McCartney"/>
            <person name="Giulio Formenti"/>
            <person name="Alice Mouton"/>
            <person name="Noel Vella"/>
            <person name="Bjorn M von Reumont"/>
            <person name="Adriana Vella"/>
            <person name="Wilfried Haerty"/>
        </authorList>
    </citation>
    <scope>NUCLEOTIDE SEQUENCE [LARGE SCALE GENOMIC DNA]</scope>
</reference>
<keyword evidence="2" id="KW-1185">Reference proteome</keyword>
<evidence type="ECO:0000313" key="2">
    <source>
        <dbReference type="Proteomes" id="UP001642520"/>
    </source>
</evidence>
<organism evidence="1 2">
    <name type="scientific">Xylocopa violacea</name>
    <name type="common">Violet carpenter bee</name>
    <name type="synonym">Apis violacea</name>
    <dbReference type="NCBI Taxonomy" id="135666"/>
    <lineage>
        <taxon>Eukaryota</taxon>
        <taxon>Metazoa</taxon>
        <taxon>Ecdysozoa</taxon>
        <taxon>Arthropoda</taxon>
        <taxon>Hexapoda</taxon>
        <taxon>Insecta</taxon>
        <taxon>Pterygota</taxon>
        <taxon>Neoptera</taxon>
        <taxon>Endopterygota</taxon>
        <taxon>Hymenoptera</taxon>
        <taxon>Apocrita</taxon>
        <taxon>Aculeata</taxon>
        <taxon>Apoidea</taxon>
        <taxon>Anthophila</taxon>
        <taxon>Apidae</taxon>
        <taxon>Xylocopa</taxon>
        <taxon>Xylocopa</taxon>
    </lineage>
</organism>
<protein>
    <submittedName>
        <fullName evidence="1">Uncharacterized protein</fullName>
    </submittedName>
</protein>
<evidence type="ECO:0000313" key="1">
    <source>
        <dbReference type="EMBL" id="CAL7944720.1"/>
    </source>
</evidence>